<dbReference type="Proteomes" id="UP000252884">
    <property type="component" value="Unassembled WGS sequence"/>
</dbReference>
<feature type="domain" description="Acyl-CoA dehydrogenase/oxidase C-terminal" evidence="6">
    <location>
        <begin position="217"/>
        <end position="319"/>
    </location>
</feature>
<dbReference type="Pfam" id="PF02770">
    <property type="entry name" value="Acyl-CoA_dh_M"/>
    <property type="match status" value="1"/>
</dbReference>
<dbReference type="InterPro" id="IPR009100">
    <property type="entry name" value="AcylCoA_DH/oxidase_NM_dom_sf"/>
</dbReference>
<comment type="cofactor">
    <cofactor evidence="1">
        <name>FAD</name>
        <dbReference type="ChEBI" id="CHEBI:57692"/>
    </cofactor>
</comment>
<evidence type="ECO:0000313" key="9">
    <source>
        <dbReference type="EMBL" id="RCW68611.1"/>
    </source>
</evidence>
<keyword evidence="10" id="KW-1185">Reference proteome</keyword>
<dbReference type="InterPro" id="IPR009075">
    <property type="entry name" value="AcylCo_DH/oxidase_C"/>
</dbReference>
<evidence type="ECO:0000256" key="4">
    <source>
        <dbReference type="ARBA" id="ARBA00022827"/>
    </source>
</evidence>
<keyword evidence="3" id="KW-0285">Flavoprotein</keyword>
<dbReference type="EMBL" id="QPJK01000007">
    <property type="protein sequence ID" value="RCW68611.1"/>
    <property type="molecule type" value="Genomic_DNA"/>
</dbReference>
<dbReference type="InterPro" id="IPR036250">
    <property type="entry name" value="AcylCo_DH-like_C"/>
</dbReference>
<dbReference type="Gene3D" id="2.40.110.10">
    <property type="entry name" value="Butyryl-CoA Dehydrogenase, subunit A, domain 2"/>
    <property type="match status" value="1"/>
</dbReference>
<proteinExistence type="inferred from homology"/>
<name>A0A368XKR3_9BURK</name>
<dbReference type="SUPFAM" id="SSF56645">
    <property type="entry name" value="Acyl-CoA dehydrogenase NM domain-like"/>
    <property type="match status" value="1"/>
</dbReference>
<dbReference type="SUPFAM" id="SSF47203">
    <property type="entry name" value="Acyl-CoA dehydrogenase C-terminal domain-like"/>
    <property type="match status" value="1"/>
</dbReference>
<evidence type="ECO:0000256" key="1">
    <source>
        <dbReference type="ARBA" id="ARBA00001974"/>
    </source>
</evidence>
<dbReference type="Pfam" id="PF00441">
    <property type="entry name" value="Acyl-CoA_dh_1"/>
    <property type="match status" value="1"/>
</dbReference>
<sequence>MAWPREFGGQGRSNQERYVVVEELLAAGAPVAAHWVAERQIGLSLLRFGTPDQCRAHMPAIARGESYFGACYSEPDVGSDLAAVRTKATRTSDGWLISGRKVWTSQAHIADQFFVLARSRVDGKKHDGLTMFIVPRAAAGVQVRPLLLLNGEHHFNEVTFDDVLVSDAAVVGGEGMGWRVIGAELAIERSGPERFLSVLPLLRAMVASGPTHTRREEVAAAIGELVARLRTLRAMSMAVAAAIEAGGQPTVQAALVKDLGTRFESDVVTAARTHWEVEPRGHGTDRYADLVAQAVMHAPTFTLRGGTNEVLRGIVARALGLR</sequence>
<dbReference type="InterPro" id="IPR037069">
    <property type="entry name" value="AcylCoA_DH/ox_N_sf"/>
</dbReference>
<comment type="similarity">
    <text evidence="2">Belongs to the acyl-CoA dehydrogenase family.</text>
</comment>
<organism evidence="9 10">
    <name type="scientific">Pseudorhodoferax soli</name>
    <dbReference type="NCBI Taxonomy" id="545864"/>
    <lineage>
        <taxon>Bacteria</taxon>
        <taxon>Pseudomonadati</taxon>
        <taxon>Pseudomonadota</taxon>
        <taxon>Betaproteobacteria</taxon>
        <taxon>Burkholderiales</taxon>
        <taxon>Comamonadaceae</taxon>
    </lineage>
</organism>
<feature type="domain" description="Acyl-CoA oxidase/dehydrogenase middle" evidence="7">
    <location>
        <begin position="71"/>
        <end position="163"/>
    </location>
</feature>
<gene>
    <name evidence="9" type="ORF">DES41_107132</name>
</gene>
<dbReference type="PANTHER" id="PTHR43292">
    <property type="entry name" value="ACYL-COA DEHYDROGENASE"/>
    <property type="match status" value="1"/>
</dbReference>
<dbReference type="Gene3D" id="1.20.140.10">
    <property type="entry name" value="Butyryl-CoA Dehydrogenase, subunit A, domain 3"/>
    <property type="match status" value="1"/>
</dbReference>
<dbReference type="Gene3D" id="1.10.540.10">
    <property type="entry name" value="Acyl-CoA dehydrogenase/oxidase, N-terminal domain"/>
    <property type="match status" value="1"/>
</dbReference>
<evidence type="ECO:0000256" key="2">
    <source>
        <dbReference type="ARBA" id="ARBA00009347"/>
    </source>
</evidence>
<feature type="domain" description="Acyl-CoA dehydrogenase/oxidase N-terminal" evidence="8">
    <location>
        <begin position="1"/>
        <end position="65"/>
    </location>
</feature>
<accession>A0A368XKR3</accession>
<dbReference type="InterPro" id="IPR052161">
    <property type="entry name" value="Mycobact_Acyl-CoA_DH"/>
</dbReference>
<evidence type="ECO:0000256" key="5">
    <source>
        <dbReference type="ARBA" id="ARBA00023002"/>
    </source>
</evidence>
<evidence type="ECO:0000313" key="10">
    <source>
        <dbReference type="Proteomes" id="UP000252884"/>
    </source>
</evidence>
<evidence type="ECO:0000256" key="3">
    <source>
        <dbReference type="ARBA" id="ARBA00022630"/>
    </source>
</evidence>
<dbReference type="GO" id="GO:0050660">
    <property type="term" value="F:flavin adenine dinucleotide binding"/>
    <property type="evidence" value="ECO:0007669"/>
    <property type="project" value="InterPro"/>
</dbReference>
<dbReference type="PANTHER" id="PTHR43292:SF4">
    <property type="entry name" value="ACYL-COA DEHYDROGENASE FADE34"/>
    <property type="match status" value="1"/>
</dbReference>
<dbReference type="InterPro" id="IPR006091">
    <property type="entry name" value="Acyl-CoA_Oxase/DH_mid-dom"/>
</dbReference>
<comment type="caution">
    <text evidence="9">The sequence shown here is derived from an EMBL/GenBank/DDBJ whole genome shotgun (WGS) entry which is preliminary data.</text>
</comment>
<dbReference type="GO" id="GO:0016627">
    <property type="term" value="F:oxidoreductase activity, acting on the CH-CH group of donors"/>
    <property type="evidence" value="ECO:0007669"/>
    <property type="project" value="InterPro"/>
</dbReference>
<dbReference type="Pfam" id="PF02771">
    <property type="entry name" value="Acyl-CoA_dh_N"/>
    <property type="match status" value="1"/>
</dbReference>
<evidence type="ECO:0000259" key="6">
    <source>
        <dbReference type="Pfam" id="PF00441"/>
    </source>
</evidence>
<dbReference type="InterPro" id="IPR013786">
    <property type="entry name" value="AcylCoA_DH/ox_N"/>
</dbReference>
<protein>
    <submittedName>
        <fullName evidence="9">Alkylation response protein AidB-like acyl-CoA dehydrogenase</fullName>
    </submittedName>
</protein>
<evidence type="ECO:0000259" key="8">
    <source>
        <dbReference type="Pfam" id="PF02771"/>
    </source>
</evidence>
<keyword evidence="5" id="KW-0560">Oxidoreductase</keyword>
<keyword evidence="4" id="KW-0274">FAD</keyword>
<dbReference type="GO" id="GO:0005886">
    <property type="term" value="C:plasma membrane"/>
    <property type="evidence" value="ECO:0007669"/>
    <property type="project" value="TreeGrafter"/>
</dbReference>
<evidence type="ECO:0000259" key="7">
    <source>
        <dbReference type="Pfam" id="PF02770"/>
    </source>
</evidence>
<reference evidence="9 10" key="1">
    <citation type="submission" date="2018-07" db="EMBL/GenBank/DDBJ databases">
        <title>Genomic Encyclopedia of Type Strains, Phase IV (KMG-IV): sequencing the most valuable type-strain genomes for metagenomic binning, comparative biology and taxonomic classification.</title>
        <authorList>
            <person name="Goeker M."/>
        </authorList>
    </citation>
    <scope>NUCLEOTIDE SEQUENCE [LARGE SCALE GENOMIC DNA]</scope>
    <source>
        <strain evidence="9 10">DSM 21634</strain>
    </source>
</reference>
<dbReference type="AlphaFoldDB" id="A0A368XKR3"/>
<dbReference type="InterPro" id="IPR046373">
    <property type="entry name" value="Acyl-CoA_Oxase/DH_mid-dom_sf"/>
</dbReference>